<comment type="caution">
    <text evidence="2">The sequence shown here is derived from an EMBL/GenBank/DDBJ whole genome shotgun (WGS) entry which is preliminary data.</text>
</comment>
<name>A0A7W7T3Y7_9PSEU</name>
<organism evidence="2 3">
    <name type="scientific">Saccharothrix violaceirubra</name>
    <dbReference type="NCBI Taxonomy" id="413306"/>
    <lineage>
        <taxon>Bacteria</taxon>
        <taxon>Bacillati</taxon>
        <taxon>Actinomycetota</taxon>
        <taxon>Actinomycetes</taxon>
        <taxon>Pseudonocardiales</taxon>
        <taxon>Pseudonocardiaceae</taxon>
        <taxon>Saccharothrix</taxon>
    </lineage>
</organism>
<dbReference type="EMBL" id="JACHJS010000001">
    <property type="protein sequence ID" value="MBB4966112.1"/>
    <property type="molecule type" value="Genomic_DNA"/>
</dbReference>
<dbReference type="Proteomes" id="UP000542674">
    <property type="component" value="Unassembled WGS sequence"/>
</dbReference>
<sequence length="249" mass="26047">MDEQQLTDGLRLLADEARPHPLDVDRVVERARARGRGRVATIAAGVVTTALVGSLVLALNGFESAGGPPAGQLGVAVPGRDARSARLDTEFAATRSALAEAGLVTDDSFAAAAPFHRWYDSVTGTSYVMRTILRDGTGMATLEISVGKVATDKPFTAFTGPSAGTLEPCTSDQPGCVRRTLPDGTIAAAWPNSRPVEGWGPSSVLCAQRPNGTYIVVVANVGAEYLDPPRPVPPLDAAQLLEFATAFTY</sequence>
<feature type="transmembrane region" description="Helical" evidence="1">
    <location>
        <begin position="39"/>
        <end position="59"/>
    </location>
</feature>
<keyword evidence="3" id="KW-1185">Reference proteome</keyword>
<evidence type="ECO:0000256" key="1">
    <source>
        <dbReference type="SAM" id="Phobius"/>
    </source>
</evidence>
<proteinExistence type="predicted"/>
<dbReference type="RefSeq" id="WP_184669938.1">
    <property type="nucleotide sequence ID" value="NZ_BAABAI010000005.1"/>
</dbReference>
<keyword evidence="1" id="KW-1133">Transmembrane helix</keyword>
<evidence type="ECO:0000313" key="3">
    <source>
        <dbReference type="Proteomes" id="UP000542674"/>
    </source>
</evidence>
<dbReference type="AlphaFoldDB" id="A0A7W7T3Y7"/>
<evidence type="ECO:0000313" key="2">
    <source>
        <dbReference type="EMBL" id="MBB4966112.1"/>
    </source>
</evidence>
<accession>A0A7W7T3Y7</accession>
<gene>
    <name evidence="2" type="ORF">F4559_003471</name>
</gene>
<keyword evidence="1" id="KW-0812">Transmembrane</keyword>
<keyword evidence="1" id="KW-0472">Membrane</keyword>
<reference evidence="2 3" key="1">
    <citation type="submission" date="2020-08" db="EMBL/GenBank/DDBJ databases">
        <title>Sequencing the genomes of 1000 actinobacteria strains.</title>
        <authorList>
            <person name="Klenk H.-P."/>
        </authorList>
    </citation>
    <scope>NUCLEOTIDE SEQUENCE [LARGE SCALE GENOMIC DNA]</scope>
    <source>
        <strain evidence="2 3">DSM 45084</strain>
    </source>
</reference>
<protein>
    <submittedName>
        <fullName evidence="2">Uncharacterized protein</fullName>
    </submittedName>
</protein>